<dbReference type="Gene3D" id="3.60.40.10">
    <property type="entry name" value="PPM-type phosphatase domain"/>
    <property type="match status" value="1"/>
</dbReference>
<dbReference type="EMBL" id="MEHA01000026">
    <property type="protein sequence ID" value="ODR45638.1"/>
    <property type="molecule type" value="Genomic_DNA"/>
</dbReference>
<dbReference type="SMART" id="SM00332">
    <property type="entry name" value="PP2Cc"/>
    <property type="match status" value="1"/>
</dbReference>
<evidence type="ECO:0000313" key="4">
    <source>
        <dbReference type="EMBL" id="ODR45638.1"/>
    </source>
</evidence>
<dbReference type="EMBL" id="MCGH01000003">
    <property type="protein sequence ID" value="ODM04097.1"/>
    <property type="molecule type" value="Genomic_DNA"/>
</dbReference>
<dbReference type="AlphaFoldDB" id="A0A1E3A6I6"/>
<dbReference type="Proteomes" id="UP000094067">
    <property type="component" value="Unassembled WGS sequence"/>
</dbReference>
<reference evidence="2 5" key="1">
    <citation type="submission" date="2016-07" db="EMBL/GenBank/DDBJ databases">
        <title>Characterization of isolates of Eisenbergiella tayi derived from blood cultures, using whole genome sequencing.</title>
        <authorList>
            <person name="Burdz T."/>
            <person name="Wiebe D."/>
            <person name="Huynh C."/>
            <person name="Bernard K."/>
        </authorList>
    </citation>
    <scope>NUCLEOTIDE SEQUENCE [LARGE SCALE GENOMIC DNA]</scope>
    <source>
        <strain evidence="2 5">NML 110608</strain>
    </source>
</reference>
<evidence type="ECO:0000313" key="2">
    <source>
        <dbReference type="EMBL" id="ODM04097.1"/>
    </source>
</evidence>
<dbReference type="Proteomes" id="UP000094869">
    <property type="component" value="Unassembled WGS sequence"/>
</dbReference>
<dbReference type="EMBL" id="MEHD01000055">
    <property type="protein sequence ID" value="ODR44584.1"/>
    <property type="molecule type" value="Genomic_DNA"/>
</dbReference>
<name>A0A1E3A6I6_9FIRM</name>
<accession>A0A1E3A6I6</accession>
<feature type="domain" description="PPM-type phosphatase" evidence="1">
    <location>
        <begin position="33"/>
        <end position="259"/>
    </location>
</feature>
<evidence type="ECO:0000313" key="3">
    <source>
        <dbReference type="EMBL" id="ODR44584.1"/>
    </source>
</evidence>
<keyword evidence="2" id="KW-0378">Hydrolase</keyword>
<dbReference type="CDD" id="cd00143">
    <property type="entry name" value="PP2Cc"/>
    <property type="match status" value="1"/>
</dbReference>
<sequence length="624" mass="71333">MMLTKLYVQTATAHGRKNKNQDCMLYGTKILQENAAVDLEARGMLVDFDTFTTGEEGLLFAVADGISGGEAGERASRESCRLMRRYASDWKSTISMEQVNKGILEFYRENLPGAMRGSGSTLSCVYIRNDSAEAVNVGDSPIYLFRNGTIRPLYREHTRAAWKKNNGYAQKDISEQDRHALIAYVGCGMNISEVVNWEKFVLQDGDIMLIASDGLTEGISLERLMEVTGDIRYKNAAAQAVKEALENSTDNVTGMFLYVKNTEDWNQDRKIKAFQDMKVEQIAWELMVSRDTAGKIHRGVYVPDTREKVLKIGLLAEFSECELDYWLEKMGYPVLYSRNITDFIVKFIIHGGYSGSGSVFLYQKLQEALGQKLYLERHNRVPIGEMNTFGVDDVLDNMIGTGNDDKESTEDIIYRFEKKIESNPSLREGFENRYAFARAYLNYMINQIYCCDGFIPYLQTLGIPLENAKAISNRKSAMYRGQIKNGEAVVSQPSRDFFIALALFLKLDLDELNFLLEQNGLRTLEPEDQLDGIILRALIPLEENYPVAFGTDIPAARNKEQGWDVIREAGLDFAFESGAEDHIFLYPRELVRYLLKYIRTKEPLQMVFFRQTRLYRHYLYLLDR</sequence>
<dbReference type="EC" id="3.1.3.16" evidence="2"/>
<comment type="caution">
    <text evidence="2">The sequence shown here is derived from an EMBL/GenBank/DDBJ whole genome shotgun (WGS) entry which is preliminary data.</text>
</comment>
<gene>
    <name evidence="2" type="primary">stp_2</name>
    <name evidence="4" type="ORF">BEI59_26685</name>
    <name evidence="2" type="ORF">BEI61_04901</name>
    <name evidence="3" type="ORF">BEI63_31120</name>
</gene>
<reference evidence="4 6" key="3">
    <citation type="submission" date="2016-08" db="EMBL/GenBank/DDBJ databases">
        <authorList>
            <person name="Seilhamer J.J."/>
        </authorList>
    </citation>
    <scope>NUCLEOTIDE SEQUENCE [LARGE SCALE GENOMIC DNA]</scope>
    <source>
        <strain evidence="4 6">NML150140-1</strain>
    </source>
</reference>
<dbReference type="PROSITE" id="PS51746">
    <property type="entry name" value="PPM_2"/>
    <property type="match status" value="1"/>
</dbReference>
<reference evidence="3 7" key="2">
    <citation type="submission" date="2016-08" db="EMBL/GenBank/DDBJ databases">
        <title>Characterization of Isolates of Eisenbergiella tayi Derived from Blood Cultures, Using Whole Genome Sequencing.</title>
        <authorList>
            <person name="Bernier A.-M."/>
            <person name="Burdz T."/>
            <person name="Wiebe D."/>
            <person name="Bernard K."/>
        </authorList>
    </citation>
    <scope>NUCLEOTIDE SEQUENCE [LARGE SCALE GENOMIC DNA]</scope>
    <source>
        <strain evidence="3 7">NML120146</strain>
    </source>
</reference>
<dbReference type="Pfam" id="PF13672">
    <property type="entry name" value="PP2C_2"/>
    <property type="match status" value="1"/>
</dbReference>
<dbReference type="SMART" id="SM00331">
    <property type="entry name" value="PP2C_SIG"/>
    <property type="match status" value="1"/>
</dbReference>
<dbReference type="InterPro" id="IPR001932">
    <property type="entry name" value="PPM-type_phosphatase-like_dom"/>
</dbReference>
<dbReference type="GO" id="GO:0004722">
    <property type="term" value="F:protein serine/threonine phosphatase activity"/>
    <property type="evidence" value="ECO:0007669"/>
    <property type="project" value="UniProtKB-EC"/>
</dbReference>
<evidence type="ECO:0000259" key="1">
    <source>
        <dbReference type="PROSITE" id="PS51746"/>
    </source>
</evidence>
<dbReference type="OrthoDB" id="9801841at2"/>
<evidence type="ECO:0000313" key="7">
    <source>
        <dbReference type="Proteomes" id="UP000094869"/>
    </source>
</evidence>
<dbReference type="InterPro" id="IPR036457">
    <property type="entry name" value="PPM-type-like_dom_sf"/>
</dbReference>
<protein>
    <submittedName>
        <fullName evidence="2">Serine/threonine phosphatase stp</fullName>
        <ecNumber evidence="2">3.1.3.16</ecNumber>
    </submittedName>
</protein>
<dbReference type="SUPFAM" id="SSF81606">
    <property type="entry name" value="PP2C-like"/>
    <property type="match status" value="1"/>
</dbReference>
<evidence type="ECO:0000313" key="5">
    <source>
        <dbReference type="Proteomes" id="UP000094067"/>
    </source>
</evidence>
<keyword evidence="7" id="KW-1185">Reference proteome</keyword>
<organism evidence="2 5">
    <name type="scientific">Eisenbergiella tayi</name>
    <dbReference type="NCBI Taxonomy" id="1432052"/>
    <lineage>
        <taxon>Bacteria</taxon>
        <taxon>Bacillati</taxon>
        <taxon>Bacillota</taxon>
        <taxon>Clostridia</taxon>
        <taxon>Lachnospirales</taxon>
        <taxon>Lachnospiraceae</taxon>
        <taxon>Eisenbergiella</taxon>
    </lineage>
</organism>
<evidence type="ECO:0000313" key="6">
    <source>
        <dbReference type="Proteomes" id="UP000094271"/>
    </source>
</evidence>
<proteinExistence type="predicted"/>
<dbReference type="RefSeq" id="WP_069154337.1">
    <property type="nucleotide sequence ID" value="NZ_JAQCZP010000026.1"/>
</dbReference>
<dbReference type="Proteomes" id="UP000094271">
    <property type="component" value="Unassembled WGS sequence"/>
</dbReference>